<evidence type="ECO:0000313" key="1">
    <source>
        <dbReference type="EMBL" id="JAD65557.1"/>
    </source>
</evidence>
<protein>
    <submittedName>
        <fullName evidence="1">Uncharacterized protein</fullName>
    </submittedName>
</protein>
<dbReference type="EMBL" id="GBRH01232338">
    <property type="protein sequence ID" value="JAD65557.1"/>
    <property type="molecule type" value="Transcribed_RNA"/>
</dbReference>
<sequence>MDKTNGSPGIDCKSTDSSLSLPTIAFVISLPTTYKLTLCLSTRDNKRINHNLNKG</sequence>
<reference evidence="1" key="1">
    <citation type="submission" date="2014-09" db="EMBL/GenBank/DDBJ databases">
        <authorList>
            <person name="Magalhaes I.L.F."/>
            <person name="Oliveira U."/>
            <person name="Santos F.R."/>
            <person name="Vidigal T.H.D.A."/>
            <person name="Brescovit A.D."/>
            <person name="Santos A.J."/>
        </authorList>
    </citation>
    <scope>NUCLEOTIDE SEQUENCE</scope>
    <source>
        <tissue evidence="1">Shoot tissue taken approximately 20 cm above the soil surface</tissue>
    </source>
</reference>
<proteinExistence type="predicted"/>
<organism evidence="1">
    <name type="scientific">Arundo donax</name>
    <name type="common">Giant reed</name>
    <name type="synonym">Donax arundinaceus</name>
    <dbReference type="NCBI Taxonomy" id="35708"/>
    <lineage>
        <taxon>Eukaryota</taxon>
        <taxon>Viridiplantae</taxon>
        <taxon>Streptophyta</taxon>
        <taxon>Embryophyta</taxon>
        <taxon>Tracheophyta</taxon>
        <taxon>Spermatophyta</taxon>
        <taxon>Magnoliopsida</taxon>
        <taxon>Liliopsida</taxon>
        <taxon>Poales</taxon>
        <taxon>Poaceae</taxon>
        <taxon>PACMAD clade</taxon>
        <taxon>Arundinoideae</taxon>
        <taxon>Arundineae</taxon>
        <taxon>Arundo</taxon>
    </lineage>
</organism>
<name>A0A0A9C215_ARUDO</name>
<accession>A0A0A9C215</accession>
<dbReference type="AlphaFoldDB" id="A0A0A9C215"/>
<reference evidence="1" key="2">
    <citation type="journal article" date="2015" name="Data Brief">
        <title>Shoot transcriptome of the giant reed, Arundo donax.</title>
        <authorList>
            <person name="Barrero R.A."/>
            <person name="Guerrero F.D."/>
            <person name="Moolhuijzen P."/>
            <person name="Goolsby J.A."/>
            <person name="Tidwell J."/>
            <person name="Bellgard S.E."/>
            <person name="Bellgard M.I."/>
        </authorList>
    </citation>
    <scope>NUCLEOTIDE SEQUENCE</scope>
    <source>
        <tissue evidence="1">Shoot tissue taken approximately 20 cm above the soil surface</tissue>
    </source>
</reference>